<dbReference type="PROSITE" id="PS50071">
    <property type="entry name" value="HOMEOBOX_2"/>
    <property type="match status" value="1"/>
</dbReference>
<keyword evidence="3 8" id="KW-0238">DNA-binding</keyword>
<protein>
    <recommendedName>
        <fullName evidence="12">Homeobox domain-containing protein</fullName>
    </recommendedName>
</protein>
<evidence type="ECO:0000313" key="14">
    <source>
        <dbReference type="Proteomes" id="UP000886520"/>
    </source>
</evidence>
<organism evidence="13 14">
    <name type="scientific">Adiantum capillus-veneris</name>
    <name type="common">Maidenhair fern</name>
    <dbReference type="NCBI Taxonomy" id="13818"/>
    <lineage>
        <taxon>Eukaryota</taxon>
        <taxon>Viridiplantae</taxon>
        <taxon>Streptophyta</taxon>
        <taxon>Embryophyta</taxon>
        <taxon>Tracheophyta</taxon>
        <taxon>Polypodiopsida</taxon>
        <taxon>Polypodiidae</taxon>
        <taxon>Polypodiales</taxon>
        <taxon>Pteridineae</taxon>
        <taxon>Pteridaceae</taxon>
        <taxon>Vittarioideae</taxon>
        <taxon>Adiantum</taxon>
    </lineage>
</organism>
<keyword evidence="6 8" id="KW-0539">Nucleus</keyword>
<evidence type="ECO:0000256" key="3">
    <source>
        <dbReference type="ARBA" id="ARBA00023125"/>
    </source>
</evidence>
<reference evidence="13" key="1">
    <citation type="submission" date="2021-01" db="EMBL/GenBank/DDBJ databases">
        <title>Adiantum capillus-veneris genome.</title>
        <authorList>
            <person name="Fang Y."/>
            <person name="Liao Q."/>
        </authorList>
    </citation>
    <scope>NUCLEOTIDE SEQUENCE</scope>
    <source>
        <strain evidence="13">H3</strain>
        <tissue evidence="13">Leaf</tissue>
    </source>
</reference>
<dbReference type="Pfam" id="PF00046">
    <property type="entry name" value="Homeodomain"/>
    <property type="match status" value="1"/>
</dbReference>
<evidence type="ECO:0000256" key="11">
    <source>
        <dbReference type="SAM" id="MobiDB-lite"/>
    </source>
</evidence>
<feature type="compositionally biased region" description="Polar residues" evidence="11">
    <location>
        <begin position="210"/>
        <end position="221"/>
    </location>
</feature>
<name>A0A9D4VCY3_ADICA</name>
<dbReference type="OrthoDB" id="6159439at2759"/>
<dbReference type="GO" id="GO:0005634">
    <property type="term" value="C:nucleus"/>
    <property type="evidence" value="ECO:0007669"/>
    <property type="project" value="UniProtKB-SubCell"/>
</dbReference>
<proteinExistence type="inferred from homology"/>
<evidence type="ECO:0000256" key="2">
    <source>
        <dbReference type="ARBA" id="ARBA00023015"/>
    </source>
</evidence>
<dbReference type="SUPFAM" id="SSF46689">
    <property type="entry name" value="Homeodomain-like"/>
    <property type="match status" value="1"/>
</dbReference>
<accession>A0A9D4VCY3</accession>
<comment type="subcellular location">
    <subcellularLocation>
        <location evidence="1 8 9">Nucleus</location>
    </subcellularLocation>
</comment>
<dbReference type="InterPro" id="IPR001356">
    <property type="entry name" value="HD"/>
</dbReference>
<keyword evidence="5" id="KW-0804">Transcription</keyword>
<evidence type="ECO:0000259" key="12">
    <source>
        <dbReference type="PROSITE" id="PS50071"/>
    </source>
</evidence>
<comment type="similarity">
    <text evidence="7">Belongs to the HD-ZIP homeobox family. Class I subfamily.</text>
</comment>
<keyword evidence="10" id="KW-0175">Coiled coil</keyword>
<feature type="DNA-binding region" description="Homeobox" evidence="8">
    <location>
        <begin position="103"/>
        <end position="157"/>
    </location>
</feature>
<dbReference type="InterPro" id="IPR045224">
    <property type="entry name" value="HDZip_class_I_plant"/>
</dbReference>
<evidence type="ECO:0000313" key="13">
    <source>
        <dbReference type="EMBL" id="KAI5083157.1"/>
    </source>
</evidence>
<keyword evidence="2" id="KW-0805">Transcription regulation</keyword>
<keyword evidence="4 8" id="KW-0371">Homeobox</keyword>
<keyword evidence="14" id="KW-1185">Reference proteome</keyword>
<feature type="domain" description="Homeobox" evidence="12">
    <location>
        <begin position="101"/>
        <end position="156"/>
    </location>
</feature>
<evidence type="ECO:0000256" key="7">
    <source>
        <dbReference type="ARBA" id="ARBA00025748"/>
    </source>
</evidence>
<dbReference type="GO" id="GO:0000981">
    <property type="term" value="F:DNA-binding transcription factor activity, RNA polymerase II-specific"/>
    <property type="evidence" value="ECO:0007669"/>
    <property type="project" value="InterPro"/>
</dbReference>
<comment type="caution">
    <text evidence="13">The sequence shown here is derived from an EMBL/GenBank/DDBJ whole genome shotgun (WGS) entry which is preliminary data.</text>
</comment>
<evidence type="ECO:0000256" key="9">
    <source>
        <dbReference type="RuleBase" id="RU000682"/>
    </source>
</evidence>
<sequence>MAAWNVTICSSASSLLKMNSKNRVEQVLGMVPSPQVSPSTIRGASGELYNIGPNGEAAQAGGRGLSPKRGYYAAFAEQMADEEMVVEEEEIMGGAGGVVLKKRRLSVDQVRFLESSFESENKLEPDRKVQIAQRLGLQPRQVAVWFQNRRARSKSKQLERDFLALKANYHAVLLENEKLQAEVDRLTAQLREGSVPFEEGHTEGTKQLETKTSGSSSNCANSEEFKLKMEGPEDHVHEASTASGNELGGDTGGEEQVSSPCTILADVNVNVNVSAAVVPFGHVRGAKVAADQMMSAAASYEALVSEDIQFLTNCMQQAYAHQLVDLYTDALHFDNNLFITSTLDDPWSDS</sequence>
<feature type="region of interest" description="Disordered" evidence="11">
    <location>
        <begin position="194"/>
        <end position="221"/>
    </location>
</feature>
<dbReference type="SMART" id="SM00389">
    <property type="entry name" value="HOX"/>
    <property type="match status" value="1"/>
</dbReference>
<dbReference type="GO" id="GO:0000976">
    <property type="term" value="F:transcription cis-regulatory region binding"/>
    <property type="evidence" value="ECO:0007669"/>
    <property type="project" value="UniProtKB-ARBA"/>
</dbReference>
<dbReference type="PRINTS" id="PR00031">
    <property type="entry name" value="HTHREPRESSR"/>
</dbReference>
<evidence type="ECO:0000256" key="1">
    <source>
        <dbReference type="ARBA" id="ARBA00004123"/>
    </source>
</evidence>
<dbReference type="InterPro" id="IPR017970">
    <property type="entry name" value="Homeobox_CS"/>
</dbReference>
<dbReference type="GO" id="GO:0045893">
    <property type="term" value="P:positive regulation of DNA-templated transcription"/>
    <property type="evidence" value="ECO:0007669"/>
    <property type="project" value="TreeGrafter"/>
</dbReference>
<dbReference type="EMBL" id="JABFUD020000002">
    <property type="protein sequence ID" value="KAI5083157.1"/>
    <property type="molecule type" value="Genomic_DNA"/>
</dbReference>
<dbReference type="PROSITE" id="PS00027">
    <property type="entry name" value="HOMEOBOX_1"/>
    <property type="match status" value="1"/>
</dbReference>
<evidence type="ECO:0000256" key="8">
    <source>
        <dbReference type="PROSITE-ProRule" id="PRU00108"/>
    </source>
</evidence>
<dbReference type="InterPro" id="IPR000047">
    <property type="entry name" value="HTH_motif"/>
</dbReference>
<dbReference type="Proteomes" id="UP000886520">
    <property type="component" value="Chromosome 3"/>
</dbReference>
<dbReference type="PANTHER" id="PTHR24326:SF606">
    <property type="entry name" value="HOMEOBOX-LEUCINE ZIPPER PROTEIN ATHB-54"/>
    <property type="match status" value="1"/>
</dbReference>
<dbReference type="Pfam" id="PF02183">
    <property type="entry name" value="HALZ"/>
    <property type="match status" value="1"/>
</dbReference>
<evidence type="ECO:0000256" key="10">
    <source>
        <dbReference type="SAM" id="Coils"/>
    </source>
</evidence>
<dbReference type="AlphaFoldDB" id="A0A9D4VCY3"/>
<evidence type="ECO:0000256" key="5">
    <source>
        <dbReference type="ARBA" id="ARBA00023163"/>
    </source>
</evidence>
<feature type="compositionally biased region" description="Basic and acidic residues" evidence="11">
    <location>
        <begin position="198"/>
        <end position="209"/>
    </location>
</feature>
<dbReference type="Gene3D" id="1.10.10.60">
    <property type="entry name" value="Homeodomain-like"/>
    <property type="match status" value="1"/>
</dbReference>
<evidence type="ECO:0000256" key="6">
    <source>
        <dbReference type="ARBA" id="ARBA00023242"/>
    </source>
</evidence>
<dbReference type="InterPro" id="IPR009057">
    <property type="entry name" value="Homeodomain-like_sf"/>
</dbReference>
<dbReference type="InterPro" id="IPR003106">
    <property type="entry name" value="Leu_zip_homeo"/>
</dbReference>
<dbReference type="FunFam" id="1.10.10.60:FF:000144">
    <property type="entry name" value="homeobox-leucine zipper protein ATHB-6-like"/>
    <property type="match status" value="1"/>
</dbReference>
<dbReference type="PANTHER" id="PTHR24326">
    <property type="entry name" value="HOMEOBOX-LEUCINE ZIPPER PROTEIN"/>
    <property type="match status" value="1"/>
</dbReference>
<evidence type="ECO:0000256" key="4">
    <source>
        <dbReference type="ARBA" id="ARBA00023155"/>
    </source>
</evidence>
<feature type="coiled-coil region" evidence="10">
    <location>
        <begin position="148"/>
        <end position="189"/>
    </location>
</feature>
<dbReference type="CDD" id="cd00086">
    <property type="entry name" value="homeodomain"/>
    <property type="match status" value="1"/>
</dbReference>
<feature type="region of interest" description="Disordered" evidence="11">
    <location>
        <begin position="233"/>
        <end position="256"/>
    </location>
</feature>
<gene>
    <name evidence="13" type="ORF">GOP47_0002900</name>
</gene>